<evidence type="ECO:0000256" key="6">
    <source>
        <dbReference type="ARBA" id="ARBA00022741"/>
    </source>
</evidence>
<evidence type="ECO:0000313" key="12">
    <source>
        <dbReference type="EMBL" id="CAA9259445.1"/>
    </source>
</evidence>
<evidence type="ECO:0000256" key="9">
    <source>
        <dbReference type="ARBA" id="ARBA00048721"/>
    </source>
</evidence>
<evidence type="ECO:0000256" key="7">
    <source>
        <dbReference type="ARBA" id="ARBA00022840"/>
    </source>
</evidence>
<name>A0A6J4IQW7_9ACTN</name>
<dbReference type="PANTHER" id="PTHR39321:SF3">
    <property type="entry name" value="PHOSPHOPANTETHEINE ADENYLYLTRANSFERASE"/>
    <property type="match status" value="1"/>
</dbReference>
<dbReference type="UniPathway" id="UPA00253">
    <property type="reaction ID" value="UER00332"/>
</dbReference>
<dbReference type="GO" id="GO:0004515">
    <property type="term" value="F:nicotinate-nucleotide adenylyltransferase activity"/>
    <property type="evidence" value="ECO:0007669"/>
    <property type="project" value="UniProtKB-UniRule"/>
</dbReference>
<evidence type="ECO:0000256" key="5">
    <source>
        <dbReference type="ARBA" id="ARBA00022695"/>
    </source>
</evidence>
<keyword evidence="4 10" id="KW-0808">Transferase</keyword>
<dbReference type="Pfam" id="PF01467">
    <property type="entry name" value="CTP_transf_like"/>
    <property type="match status" value="1"/>
</dbReference>
<evidence type="ECO:0000256" key="8">
    <source>
        <dbReference type="ARBA" id="ARBA00023027"/>
    </source>
</evidence>
<dbReference type="EC" id="2.7.7.18" evidence="10"/>
<feature type="domain" description="Cytidyltransferase-like" evidence="11">
    <location>
        <begin position="23"/>
        <end position="182"/>
    </location>
</feature>
<evidence type="ECO:0000256" key="10">
    <source>
        <dbReference type="HAMAP-Rule" id="MF_00244"/>
    </source>
</evidence>
<dbReference type="InterPro" id="IPR004821">
    <property type="entry name" value="Cyt_trans-like"/>
</dbReference>
<dbReference type="EMBL" id="CADCTB010000162">
    <property type="protein sequence ID" value="CAA9259445.1"/>
    <property type="molecule type" value="Genomic_DNA"/>
</dbReference>
<proteinExistence type="inferred from homology"/>
<comment type="similarity">
    <text evidence="10">Belongs to the NadD family.</text>
</comment>
<evidence type="ECO:0000256" key="4">
    <source>
        <dbReference type="ARBA" id="ARBA00022679"/>
    </source>
</evidence>
<dbReference type="CDD" id="cd02165">
    <property type="entry name" value="NMNAT"/>
    <property type="match status" value="1"/>
</dbReference>
<evidence type="ECO:0000259" key="11">
    <source>
        <dbReference type="Pfam" id="PF01467"/>
    </source>
</evidence>
<sequence length="211" mass="22506">MGTRVEPSPPLRRIDFIAERLGILGGTFDPVHTAHLVAAVNVRHALSLDRILLVVANAPWQKSARRITPAADRLAVVEAAVAGTEGVEASAIEIDRGGESFTADTLEQLTAEDPDRELFLVVGADVAADLHTWRRPDVVARLATLAVVSRGGRGPVDIGPPWRAEHVAIPALDISSSDLRARAADGRPLDHLVPLPAIARIRQLGLYSGDT</sequence>
<evidence type="ECO:0000256" key="2">
    <source>
        <dbReference type="ARBA" id="ARBA00005019"/>
    </source>
</evidence>
<dbReference type="NCBIfam" id="TIGR00482">
    <property type="entry name" value="nicotinate (nicotinamide) nucleotide adenylyltransferase"/>
    <property type="match status" value="1"/>
</dbReference>
<accession>A0A6J4IQW7</accession>
<dbReference type="GO" id="GO:0005524">
    <property type="term" value="F:ATP binding"/>
    <property type="evidence" value="ECO:0007669"/>
    <property type="project" value="UniProtKB-KW"/>
</dbReference>
<dbReference type="NCBIfam" id="NF000840">
    <property type="entry name" value="PRK00071.1-3"/>
    <property type="match status" value="1"/>
</dbReference>
<reference evidence="12" key="1">
    <citation type="submission" date="2020-02" db="EMBL/GenBank/DDBJ databases">
        <authorList>
            <person name="Meier V. D."/>
        </authorList>
    </citation>
    <scope>NUCLEOTIDE SEQUENCE</scope>
    <source>
        <strain evidence="12">AVDCRST_MAG10</strain>
    </source>
</reference>
<keyword evidence="3 10" id="KW-0662">Pyridine nucleotide biosynthesis</keyword>
<comment type="function">
    <text evidence="1 10">Catalyzes the reversible adenylation of nicotinate mononucleotide (NaMN) to nicotinic acid adenine dinucleotide (NaAD).</text>
</comment>
<keyword evidence="7 10" id="KW-0067">ATP-binding</keyword>
<dbReference type="Gene3D" id="3.40.50.620">
    <property type="entry name" value="HUPs"/>
    <property type="match status" value="1"/>
</dbReference>
<keyword evidence="8 10" id="KW-0520">NAD</keyword>
<dbReference type="GO" id="GO:0009435">
    <property type="term" value="P:NAD+ biosynthetic process"/>
    <property type="evidence" value="ECO:0007669"/>
    <property type="project" value="UniProtKB-UniRule"/>
</dbReference>
<protein>
    <recommendedName>
        <fullName evidence="10">Probable nicotinate-nucleotide adenylyltransferase</fullName>
        <ecNumber evidence="10">2.7.7.18</ecNumber>
    </recommendedName>
    <alternativeName>
        <fullName evidence="10">Deamido-NAD(+) diphosphorylase</fullName>
    </alternativeName>
    <alternativeName>
        <fullName evidence="10">Deamido-NAD(+) pyrophosphorylase</fullName>
    </alternativeName>
    <alternativeName>
        <fullName evidence="10">Nicotinate mononucleotide adenylyltransferase</fullName>
        <shortName evidence="10">NaMN adenylyltransferase</shortName>
    </alternativeName>
</protein>
<dbReference type="PANTHER" id="PTHR39321">
    <property type="entry name" value="NICOTINATE-NUCLEOTIDE ADENYLYLTRANSFERASE-RELATED"/>
    <property type="match status" value="1"/>
</dbReference>
<dbReference type="InterPro" id="IPR005248">
    <property type="entry name" value="NadD/NMNAT"/>
</dbReference>
<comment type="catalytic activity">
    <reaction evidence="9 10">
        <text>nicotinate beta-D-ribonucleotide + ATP + H(+) = deamido-NAD(+) + diphosphate</text>
        <dbReference type="Rhea" id="RHEA:22860"/>
        <dbReference type="ChEBI" id="CHEBI:15378"/>
        <dbReference type="ChEBI" id="CHEBI:30616"/>
        <dbReference type="ChEBI" id="CHEBI:33019"/>
        <dbReference type="ChEBI" id="CHEBI:57502"/>
        <dbReference type="ChEBI" id="CHEBI:58437"/>
        <dbReference type="EC" id="2.7.7.18"/>
    </reaction>
</comment>
<gene>
    <name evidence="10" type="primary">nadD</name>
    <name evidence="12" type="ORF">AVDCRST_MAG10-2668</name>
</gene>
<dbReference type="InterPro" id="IPR014729">
    <property type="entry name" value="Rossmann-like_a/b/a_fold"/>
</dbReference>
<dbReference type="AlphaFoldDB" id="A0A6J4IQW7"/>
<organism evidence="12">
    <name type="scientific">uncultured Acidimicrobiales bacterium</name>
    <dbReference type="NCBI Taxonomy" id="310071"/>
    <lineage>
        <taxon>Bacteria</taxon>
        <taxon>Bacillati</taxon>
        <taxon>Actinomycetota</taxon>
        <taxon>Acidimicrobiia</taxon>
        <taxon>Acidimicrobiales</taxon>
        <taxon>environmental samples</taxon>
    </lineage>
</organism>
<keyword evidence="5 10" id="KW-0548">Nucleotidyltransferase</keyword>
<comment type="pathway">
    <text evidence="2 10">Cofactor biosynthesis; NAD(+) biosynthesis; deamido-NAD(+) from nicotinate D-ribonucleotide: step 1/1.</text>
</comment>
<keyword evidence="6 10" id="KW-0547">Nucleotide-binding</keyword>
<dbReference type="SUPFAM" id="SSF52374">
    <property type="entry name" value="Nucleotidylyl transferase"/>
    <property type="match status" value="1"/>
</dbReference>
<dbReference type="HAMAP" id="MF_00244">
    <property type="entry name" value="NaMN_adenylyltr"/>
    <property type="match status" value="1"/>
</dbReference>
<evidence type="ECO:0000256" key="1">
    <source>
        <dbReference type="ARBA" id="ARBA00002324"/>
    </source>
</evidence>
<evidence type="ECO:0000256" key="3">
    <source>
        <dbReference type="ARBA" id="ARBA00022642"/>
    </source>
</evidence>